<dbReference type="Pfam" id="PF25198">
    <property type="entry name" value="Spore_GerAC_N"/>
    <property type="match status" value="1"/>
</dbReference>
<dbReference type="Pfam" id="PF05504">
    <property type="entry name" value="Spore_GerAC"/>
    <property type="match status" value="1"/>
</dbReference>
<dbReference type="GO" id="GO:0016020">
    <property type="term" value="C:membrane"/>
    <property type="evidence" value="ECO:0007669"/>
    <property type="project" value="UniProtKB-SubCell"/>
</dbReference>
<protein>
    <submittedName>
        <fullName evidence="11">Ger(X)C family spore germination protein</fullName>
    </submittedName>
</protein>
<keyword evidence="6" id="KW-0564">Palmitate</keyword>
<feature type="domain" description="Spore germination GerAC-like C-terminal" evidence="9">
    <location>
        <begin position="216"/>
        <end position="372"/>
    </location>
</feature>
<dbReference type="GO" id="GO:0009847">
    <property type="term" value="P:spore germination"/>
    <property type="evidence" value="ECO:0007669"/>
    <property type="project" value="InterPro"/>
</dbReference>
<name>A0A846TI21_9BACI</name>
<evidence type="ECO:0000256" key="8">
    <source>
        <dbReference type="SAM" id="SignalP"/>
    </source>
</evidence>
<evidence type="ECO:0000313" key="11">
    <source>
        <dbReference type="EMBL" id="NKE08123.1"/>
    </source>
</evidence>
<evidence type="ECO:0000313" key="12">
    <source>
        <dbReference type="Proteomes" id="UP000587942"/>
    </source>
</evidence>
<dbReference type="Proteomes" id="UP000587942">
    <property type="component" value="Unassembled WGS sequence"/>
</dbReference>
<comment type="caution">
    <text evidence="11">The sequence shown here is derived from an EMBL/GenBank/DDBJ whole genome shotgun (WGS) entry which is preliminary data.</text>
</comment>
<dbReference type="InterPro" id="IPR038501">
    <property type="entry name" value="Spore_GerAC_C_sf"/>
</dbReference>
<keyword evidence="7" id="KW-0449">Lipoprotein</keyword>
<feature type="signal peptide" evidence="8">
    <location>
        <begin position="1"/>
        <end position="22"/>
    </location>
</feature>
<organism evidence="11 12">
    <name type="scientific">Mesobacillus selenatarsenatis</name>
    <dbReference type="NCBI Taxonomy" id="388741"/>
    <lineage>
        <taxon>Bacteria</taxon>
        <taxon>Bacillati</taxon>
        <taxon>Bacillota</taxon>
        <taxon>Bacilli</taxon>
        <taxon>Bacillales</taxon>
        <taxon>Bacillaceae</taxon>
        <taxon>Mesobacillus</taxon>
    </lineage>
</organism>
<keyword evidence="3" id="KW-0309">Germination</keyword>
<dbReference type="AlphaFoldDB" id="A0A846TI21"/>
<gene>
    <name evidence="11" type="ORF">GWK17_22050</name>
</gene>
<reference evidence="11 12" key="1">
    <citation type="submission" date="2020-03" db="EMBL/GenBank/DDBJ databases">
        <authorList>
            <person name="Sun Q."/>
        </authorList>
    </citation>
    <scope>NUCLEOTIDE SEQUENCE [LARGE SCALE GENOMIC DNA]</scope>
    <source>
        <strain evidence="11 12">KACC 21451</strain>
    </source>
</reference>
<dbReference type="InterPro" id="IPR057336">
    <property type="entry name" value="GerAC_N"/>
</dbReference>
<evidence type="ECO:0000256" key="3">
    <source>
        <dbReference type="ARBA" id="ARBA00022544"/>
    </source>
</evidence>
<dbReference type="RefSeq" id="WP_167834477.1">
    <property type="nucleotide sequence ID" value="NZ_JAAVUM010000027.1"/>
</dbReference>
<dbReference type="NCBIfam" id="TIGR02887">
    <property type="entry name" value="spore_ger_x_C"/>
    <property type="match status" value="1"/>
</dbReference>
<dbReference type="PROSITE" id="PS51257">
    <property type="entry name" value="PROKAR_LIPOPROTEIN"/>
    <property type="match status" value="1"/>
</dbReference>
<evidence type="ECO:0000259" key="9">
    <source>
        <dbReference type="Pfam" id="PF05504"/>
    </source>
</evidence>
<evidence type="ECO:0000256" key="1">
    <source>
        <dbReference type="ARBA" id="ARBA00004635"/>
    </source>
</evidence>
<evidence type="ECO:0000256" key="7">
    <source>
        <dbReference type="ARBA" id="ARBA00023288"/>
    </source>
</evidence>
<dbReference type="EMBL" id="JAAVUM010000027">
    <property type="protein sequence ID" value="NKE08123.1"/>
    <property type="molecule type" value="Genomic_DNA"/>
</dbReference>
<feature type="chain" id="PRO_5039236542" evidence="8">
    <location>
        <begin position="23"/>
        <end position="379"/>
    </location>
</feature>
<evidence type="ECO:0000259" key="10">
    <source>
        <dbReference type="Pfam" id="PF25198"/>
    </source>
</evidence>
<evidence type="ECO:0000256" key="5">
    <source>
        <dbReference type="ARBA" id="ARBA00023136"/>
    </source>
</evidence>
<comment type="subcellular location">
    <subcellularLocation>
        <location evidence="1">Membrane</location>
        <topology evidence="1">Lipid-anchor</topology>
    </subcellularLocation>
</comment>
<dbReference type="InterPro" id="IPR046953">
    <property type="entry name" value="Spore_GerAC-like_C"/>
</dbReference>
<keyword evidence="5" id="KW-0472">Membrane</keyword>
<dbReference type="InterPro" id="IPR008844">
    <property type="entry name" value="Spore_GerAC-like"/>
</dbReference>
<dbReference type="PANTHER" id="PTHR35789">
    <property type="entry name" value="SPORE GERMINATION PROTEIN B3"/>
    <property type="match status" value="1"/>
</dbReference>
<keyword evidence="4 8" id="KW-0732">Signal</keyword>
<evidence type="ECO:0000256" key="6">
    <source>
        <dbReference type="ARBA" id="ARBA00023139"/>
    </source>
</evidence>
<evidence type="ECO:0000256" key="2">
    <source>
        <dbReference type="ARBA" id="ARBA00007886"/>
    </source>
</evidence>
<feature type="domain" description="Spore germination protein N-terminal" evidence="10">
    <location>
        <begin position="23"/>
        <end position="199"/>
    </location>
</feature>
<sequence>MRNSCLILLIIGCLMLSGCSNIKNIQDLTYIVAIGMDYDPEKEEYTAYLQGLNFANVAKQEGSRPTEPIPIFIASAKGETLNLAVSKLYNRTEPPLFFGHVITLLLSQRIVTHRFNEVIEEVGRNRSLRPTLRVMTTEESIQEVLNIKALFNYPAIYTVLYKKGDTELFQDEIKPTTLMDFLRQYNEPMGSAKLPLVKIDKESWQADKSYPVLYFDGLAVFQQQKYTNSLPFEESLFIDWLLEKKVSLTQRAEEAGELAAVVKLASPKMKIKYGKETDAPHFSLEVSAQADLLEKVRNISLETLKKEIEEELKKKLISTYSNGVKNRADVLNIGEKWYRTYPNKYKEVKTTNTFYLEEDSLKEVKVDVQILHFNSYKYD</sequence>
<proteinExistence type="inferred from homology"/>
<comment type="similarity">
    <text evidence="2">Belongs to the GerABKC lipoprotein family.</text>
</comment>
<accession>A0A846TI21</accession>
<dbReference type="Gene3D" id="3.30.300.210">
    <property type="entry name" value="Nutrient germinant receptor protein C, domain 3"/>
    <property type="match status" value="1"/>
</dbReference>
<evidence type="ECO:0000256" key="4">
    <source>
        <dbReference type="ARBA" id="ARBA00022729"/>
    </source>
</evidence>
<dbReference type="PANTHER" id="PTHR35789:SF1">
    <property type="entry name" value="SPORE GERMINATION PROTEIN B3"/>
    <property type="match status" value="1"/>
</dbReference>